<dbReference type="InterPro" id="IPR036513">
    <property type="entry name" value="STAS_dom_sf"/>
</dbReference>
<protein>
    <submittedName>
        <fullName evidence="2">RsbS, negative regulator of sigma-B</fullName>
    </submittedName>
</protein>
<dbReference type="PANTHER" id="PTHR33745">
    <property type="entry name" value="RSBT ANTAGONIST PROTEIN RSBS-RELATED"/>
    <property type="match status" value="1"/>
</dbReference>
<proteinExistence type="predicted"/>
<dbReference type="SUPFAM" id="SSF52091">
    <property type="entry name" value="SpoIIaa-like"/>
    <property type="match status" value="1"/>
</dbReference>
<dbReference type="Gene3D" id="3.30.750.24">
    <property type="entry name" value="STAS domain"/>
    <property type="match status" value="1"/>
</dbReference>
<organism evidence="2">
    <name type="scientific">uncultured Acidimicrobiales bacterium</name>
    <dbReference type="NCBI Taxonomy" id="310071"/>
    <lineage>
        <taxon>Bacteria</taxon>
        <taxon>Bacillati</taxon>
        <taxon>Actinomycetota</taxon>
        <taxon>Acidimicrobiia</taxon>
        <taxon>Acidimicrobiales</taxon>
        <taxon>environmental samples</taxon>
    </lineage>
</organism>
<dbReference type="EMBL" id="CADCTF010000114">
    <property type="protein sequence ID" value="CAA9254431.1"/>
    <property type="molecule type" value="Genomic_DNA"/>
</dbReference>
<dbReference type="InterPro" id="IPR051932">
    <property type="entry name" value="Bact_StressResp_Reg"/>
</dbReference>
<dbReference type="PROSITE" id="PS50801">
    <property type="entry name" value="STAS"/>
    <property type="match status" value="1"/>
</dbReference>
<reference evidence="2" key="1">
    <citation type="submission" date="2020-02" db="EMBL/GenBank/DDBJ databases">
        <authorList>
            <person name="Meier V. D."/>
        </authorList>
    </citation>
    <scope>NUCLEOTIDE SEQUENCE</scope>
    <source>
        <strain evidence="2">AVDCRST_MAG50</strain>
    </source>
</reference>
<dbReference type="AlphaFoldDB" id="A0A6J4IML5"/>
<dbReference type="PANTHER" id="PTHR33745:SF1">
    <property type="entry name" value="RSBT ANTAGONIST PROTEIN RSBS"/>
    <property type="match status" value="1"/>
</dbReference>
<dbReference type="Pfam" id="PF01740">
    <property type="entry name" value="STAS"/>
    <property type="match status" value="1"/>
</dbReference>
<feature type="domain" description="STAS" evidence="1">
    <location>
        <begin position="1"/>
        <end position="111"/>
    </location>
</feature>
<evidence type="ECO:0000259" key="1">
    <source>
        <dbReference type="PROSITE" id="PS50801"/>
    </source>
</evidence>
<evidence type="ECO:0000313" key="2">
    <source>
        <dbReference type="EMBL" id="CAA9254431.1"/>
    </source>
</evidence>
<dbReference type="CDD" id="cd07041">
    <property type="entry name" value="STAS_RsbR_RsbS_like"/>
    <property type="match status" value="1"/>
</dbReference>
<dbReference type="InterPro" id="IPR002645">
    <property type="entry name" value="STAS_dom"/>
</dbReference>
<accession>A0A6J4IML5</accession>
<name>A0A6J4IML5_9ACTN</name>
<sequence length="133" mass="14395">MFVSILQQGDFLIASIHAALDDSELMRFQKDVMAEIANHRAKGVIIDVAALDVLDSFGSWSLRNLVHMARLRGATTVIVGIQPEVAFSIVELGMELDVTTALDLENGLEYLESVTTGHRAGKSMLGVLGSHDT</sequence>
<gene>
    <name evidence="2" type="ORF">AVDCRST_MAG50-2424</name>
</gene>